<evidence type="ECO:0000256" key="11">
    <source>
        <dbReference type="ARBA" id="ARBA00034482"/>
    </source>
</evidence>
<keyword evidence="9" id="KW-0072">Autophagy</keyword>
<protein>
    <submittedName>
        <fullName evidence="17">RING-type domain-containing protein</fullName>
    </submittedName>
</protein>
<dbReference type="InterPro" id="IPR059030">
    <property type="entry name" value="TPR_Epg5_mid"/>
</dbReference>
<dbReference type="GO" id="GO:0008270">
    <property type="term" value="F:zinc ion binding"/>
    <property type="evidence" value="ECO:0007669"/>
    <property type="project" value="UniProtKB-KW"/>
</dbReference>
<sequence length="2425" mass="278643">MNAAIRQFLVNLPYDAITENCRLRCQLLLRELPNKNSTTVSSLYLIPDCQLLNTLKSCSPLVDQLGNGTDLRESDDITYTVQALASIVSHSEQDVLHFVTELIDICFLNENTRQSLYKVGSEAMAILLERNPDLLSPILRYIDRYVDHLDDYTVNILKNVPLNKCVLSCEDVTDRLGKWLIQRPVNHPASAIARLVFSSMNWSSTFADVSIPIEVHNICAETLVKAHFVHCKQRNSLISKPLNKISRLATKCPDLEQIPNEFVLTGIHYFLELVNSSCYYAALVILVRAVATFSSRIHLLTGNLIFCECVERLLHADDTSYAYNALQIFTGGDKFPGPYQIYTSNIQIEQRRELTLTWLQLLTCQKPNYKWNDDKNILFLMGCLTECAFVFDHNKLCGTIELVQKLYKIQNQQWKKSSSGPFSWFSSNIRPQLISSNLFSVSKWATYLLLCVEQQEFSESFAQFYESFPKYSNRSLEDILKQSEKLFDEFRKNVLQNSSNGHKNSNSSSIVSDDRINPSTAPIQTNALLRAFDLWISSERCFEAGLPISSYCDLPMDYLLQLIMSGNIQIWEEFIDQTRHGNSLQQRANLFVKLCHLSNASNADFKQFNKEYKSLTEFFASFESNVEIDNLKPKPVVIIDTKLPIPDKIFDFLQNKSTFGFKSFNPFTSFSDPSSDTVQRFISRMEELNIAAKSFLDIKDFVDKSNLTYIELFKQLYKQFERKLQITLRCGNILQVTNCPRPGIHEQLVKPFEYQQEIADKMNDNRQKREFETAKILSRANHLALISARLEYLCTDLRKYFSLCTISPNLSSNFSDNDRQHFLHMGLRLFYGICSNVQGDQLLFPTGMDVLSACLKNLGSTFIANMPEEQMNLMAVVLAGNPLNHLLVEHFTPHCVQPPDLLAKLYSNLSLAVRQPNTSKAALSLLRRLDIEHAGRQLPSNQFQSLIPVMFENLVAATISRSSNDESLQELCLSHYLHTMFHHFPFNFTNGLRLALSGCDKHYIPVSLFDNISKHLNIDSILSKDYSLLNHQNSKNVDSEFLELDAEKALECINVIENQLISSRRELTTSLFTVWSPYLEHICKLSEFFLRSYVRFSFRADAPAGIMEKELDKIFHISLKCWSLLLEPIPISNLPPWNNSDTLIAQKIVEQFIHFLLWLPHSLYIPPDRECPESLFWNYFTSKLVNEQFRNARSSGAQNSNLLHIYSVYESKLILLNWSRFWPTLLDFGTFDQLLDYSDKLTESSSCNNYITSLIVEIFVRLPWPGLVEQYLFGYHPLDATRTFHSLLLSIIVKCIVKRTNYKRSRATMCNKIKFLSDNCQWVYVKSEAIEKVGTFLSTTFPNSEDWFTGNNSLDEAQQYFLEIWRQVCHVSTIPQSIYIRTQLSLLLRLSSNTIESEQKIKYFAELLDKANFLVVSADNKLEYQDFVYEFIKIWAEYFNQHRGNTQEKKCLTFIEHLYSKLTEWIEAHSDSPLILLFANISKNFEKIPIDLDDQFSLGIAESCINAYFKKTNSISHNWNEISKWVQLSKHQADFLFVVPKLNFLKTLIMSTIMSENVQERCSELPNSETRALFSCKICFEPYSKCLRCPISLNCGHTFCLVCIRKLGMNKSTIQCGICRKNTYANYKRLGKNIVLTELLEWMNILVNDIDLEPSLEEKLADEQQVENEWPGSQHFIGPANLELFYEEVQTFDALVHNWPTYGILQRRLDKRVQDLRCEMSAVEAQLRQAGDTYRDILLEELRSDLNNQMASYQLEEQDGHISPFRDGDNGWDFDDIGGWGGGGGGMASPPPVVLPMPVSDDSDRESANNQRERRRNNHGWNYNNNNRRPRRPQYHVLVLSDHPTSCQPLPERLPGDDWGSSSGWSDNEDDKENDNARAKDFIELCEGNIGDSLDINVDSKVTTKQQEGEMENEKQENKDEQESKGIEPEVKNQVEAQQSTSNCNSNNFRKHPPRLQQRDYRYSSQYKNWNNYKNNYYQRSNVKQMNNEQLQDWLANLHEIFFNNSGRNQREQAFLSTGPEAQKWSQILSKLGPQTNMLLNYFMCNFDDPRLSEPLITQILSLYYKIGIARCFVLQLVPTFIHAYLKSLTKRWNASAKMLEMFFLAIYNEEILAAGPGTPSMAKRFDEVSLPSLRLIPHKTVTNSASTGQNNLKTGGYGNIAQCSSSIQICVLPEETTELKKQPFKTIGSSARLDGQNQKFISATTPTTSTGISSYGACSSTTGGLFQRGRSKSTVQIGPFPAIERIVAENRFLVLTRLTRTVNQLLSNMATEVVCRSLCHSLLYICRSGFSFQESDFRQRILKEQASTEILADFSRKSRIRFIPSHFFIESINGLNFALINGYVDIALRALDALHQRAQYELMADVQLVKSTNALRHILLESLTFQSLIIKRPEILQNDNEKNKNIKRINSFSNKLNGQEETKF</sequence>
<evidence type="ECO:0000256" key="3">
    <source>
        <dbReference type="ARBA" id="ARBA00010948"/>
    </source>
</evidence>
<evidence type="ECO:0000313" key="17">
    <source>
        <dbReference type="WBParaSite" id="scaffold4603_cov280.g8400"/>
    </source>
</evidence>
<feature type="compositionally biased region" description="Basic and acidic residues" evidence="14">
    <location>
        <begin position="1912"/>
        <end position="1933"/>
    </location>
</feature>
<feature type="compositionally biased region" description="Low complexity" evidence="14">
    <location>
        <begin position="497"/>
        <end position="509"/>
    </location>
</feature>
<dbReference type="InterPro" id="IPR013083">
    <property type="entry name" value="Znf_RING/FYVE/PHD"/>
</dbReference>
<keyword evidence="7 12" id="KW-0863">Zinc-finger</keyword>
<organism evidence="16 17">
    <name type="scientific">Meloidogyne javanica</name>
    <name type="common">Root-knot nematode worm</name>
    <dbReference type="NCBI Taxonomy" id="6303"/>
    <lineage>
        <taxon>Eukaryota</taxon>
        <taxon>Metazoa</taxon>
        <taxon>Ecdysozoa</taxon>
        <taxon>Nematoda</taxon>
        <taxon>Chromadorea</taxon>
        <taxon>Rhabditida</taxon>
        <taxon>Tylenchina</taxon>
        <taxon>Tylenchomorpha</taxon>
        <taxon>Tylenchoidea</taxon>
        <taxon>Meloidogynidae</taxon>
        <taxon>Meloidogyninae</taxon>
        <taxon>Meloidogyne</taxon>
        <taxon>Meloidogyne incognita group</taxon>
    </lineage>
</organism>
<evidence type="ECO:0000256" key="6">
    <source>
        <dbReference type="ARBA" id="ARBA00022723"/>
    </source>
</evidence>
<feature type="region of interest" description="Disordered" evidence="14">
    <location>
        <begin position="1778"/>
        <end position="1830"/>
    </location>
</feature>
<keyword evidence="8" id="KW-0862">Zinc</keyword>
<feature type="region of interest" description="Disordered" evidence="14">
    <location>
        <begin position="497"/>
        <end position="516"/>
    </location>
</feature>
<comment type="subcellular location">
    <subcellularLocation>
        <location evidence="1">Cell membrane</location>
    </subcellularLocation>
    <subcellularLocation>
        <location evidence="2">Cytoplasm</location>
        <location evidence="2">Cytosol</location>
    </subcellularLocation>
</comment>
<keyword evidence="10" id="KW-0472">Membrane</keyword>
<dbReference type="WBParaSite" id="scaffold4603_cov280.g8400">
    <property type="protein sequence ID" value="scaffold4603_cov280.g8400"/>
    <property type="gene ID" value="scaffold4603_cov280.g8400"/>
</dbReference>
<keyword evidence="16" id="KW-1185">Reference proteome</keyword>
<dbReference type="CDD" id="cd16449">
    <property type="entry name" value="RING-HC"/>
    <property type="match status" value="1"/>
</dbReference>
<evidence type="ECO:0000256" key="5">
    <source>
        <dbReference type="ARBA" id="ARBA00022490"/>
    </source>
</evidence>
<feature type="region of interest" description="Disordered" evidence="14">
    <location>
        <begin position="1843"/>
        <end position="1874"/>
    </location>
</feature>
<evidence type="ECO:0000256" key="8">
    <source>
        <dbReference type="ARBA" id="ARBA00022833"/>
    </source>
</evidence>
<evidence type="ECO:0000256" key="2">
    <source>
        <dbReference type="ARBA" id="ARBA00004514"/>
    </source>
</evidence>
<feature type="compositionally biased region" description="Polar residues" evidence="14">
    <location>
        <begin position="1935"/>
        <end position="1948"/>
    </location>
</feature>
<keyword evidence="5" id="KW-0963">Cytoplasm</keyword>
<dbReference type="InterPro" id="IPR058750">
    <property type="entry name" value="TPR_Epg5"/>
</dbReference>
<comment type="similarity">
    <text evidence="11">Belongs to the Hyccin family.</text>
</comment>
<accession>A0A915MQW0</accession>
<evidence type="ECO:0000256" key="14">
    <source>
        <dbReference type="SAM" id="MobiDB-lite"/>
    </source>
</evidence>
<feature type="coiled-coil region" evidence="13">
    <location>
        <begin position="1706"/>
        <end position="1759"/>
    </location>
</feature>
<feature type="region of interest" description="Disordered" evidence="14">
    <location>
        <begin position="1902"/>
        <end position="1956"/>
    </location>
</feature>
<proteinExistence type="inferred from homology"/>
<dbReference type="SUPFAM" id="SSF57850">
    <property type="entry name" value="RING/U-box"/>
    <property type="match status" value="1"/>
</dbReference>
<dbReference type="PROSITE" id="PS50089">
    <property type="entry name" value="ZF_RING_2"/>
    <property type="match status" value="1"/>
</dbReference>
<evidence type="ECO:0000256" key="10">
    <source>
        <dbReference type="ARBA" id="ARBA00023136"/>
    </source>
</evidence>
<evidence type="ECO:0000256" key="9">
    <source>
        <dbReference type="ARBA" id="ARBA00023006"/>
    </source>
</evidence>
<dbReference type="PANTHER" id="PTHR31139:SF4">
    <property type="entry name" value="ECTOPIC P GRANULES PROTEIN 5 HOMOLOG"/>
    <property type="match status" value="1"/>
</dbReference>
<feature type="compositionally biased region" description="Low complexity" evidence="14">
    <location>
        <begin position="1857"/>
        <end position="1866"/>
    </location>
</feature>
<dbReference type="Pfam" id="PF26573">
    <property type="entry name" value="TPR_Epg5_2"/>
    <property type="match status" value="1"/>
</dbReference>
<dbReference type="InterPro" id="IPR018619">
    <property type="entry name" value="Hyccin"/>
</dbReference>
<evidence type="ECO:0000256" key="4">
    <source>
        <dbReference type="ARBA" id="ARBA00022475"/>
    </source>
</evidence>
<dbReference type="InterPro" id="IPR051436">
    <property type="entry name" value="Autophagy-related_EPG5"/>
</dbReference>
<dbReference type="Gene3D" id="3.30.40.10">
    <property type="entry name" value="Zinc/RING finger domain, C3HC4 (zinc finger)"/>
    <property type="match status" value="1"/>
</dbReference>
<reference evidence="17" key="1">
    <citation type="submission" date="2022-11" db="UniProtKB">
        <authorList>
            <consortium name="WormBaseParasite"/>
        </authorList>
    </citation>
    <scope>IDENTIFICATION</scope>
</reference>
<dbReference type="Proteomes" id="UP000887561">
    <property type="component" value="Unplaced"/>
</dbReference>
<dbReference type="GO" id="GO:0005829">
    <property type="term" value="C:cytosol"/>
    <property type="evidence" value="ECO:0007669"/>
    <property type="project" value="UniProtKB-SubCell"/>
</dbReference>
<feature type="compositionally biased region" description="Gly residues" evidence="14">
    <location>
        <begin position="1778"/>
        <end position="1787"/>
    </location>
</feature>
<dbReference type="InterPro" id="IPR017907">
    <property type="entry name" value="Znf_RING_CS"/>
</dbReference>
<feature type="domain" description="RING-type" evidence="15">
    <location>
        <begin position="1576"/>
        <end position="1620"/>
    </location>
</feature>
<name>A0A915MQW0_MELJA</name>
<dbReference type="Pfam" id="PF09790">
    <property type="entry name" value="Hyccin"/>
    <property type="match status" value="2"/>
</dbReference>
<dbReference type="GO" id="GO:0097352">
    <property type="term" value="P:autophagosome maturation"/>
    <property type="evidence" value="ECO:0007669"/>
    <property type="project" value="TreeGrafter"/>
</dbReference>
<evidence type="ECO:0000259" key="15">
    <source>
        <dbReference type="PROSITE" id="PS50089"/>
    </source>
</evidence>
<dbReference type="PROSITE" id="PS00518">
    <property type="entry name" value="ZF_RING_1"/>
    <property type="match status" value="1"/>
</dbReference>
<dbReference type="PANTHER" id="PTHR31139">
    <property type="entry name" value="ECTOPIC P GRANULES PROTEIN 5 HOMOLOG"/>
    <property type="match status" value="1"/>
</dbReference>
<keyword evidence="13" id="KW-0175">Coiled coil</keyword>
<comment type="similarity">
    <text evidence="3">Belongs to the EPG5 family.</text>
</comment>
<evidence type="ECO:0000256" key="7">
    <source>
        <dbReference type="ARBA" id="ARBA00022771"/>
    </source>
</evidence>
<evidence type="ECO:0000256" key="13">
    <source>
        <dbReference type="SAM" id="Coils"/>
    </source>
</evidence>
<keyword evidence="4" id="KW-1003">Cell membrane</keyword>
<keyword evidence="6" id="KW-0479">Metal-binding</keyword>
<dbReference type="GO" id="GO:0005886">
    <property type="term" value="C:plasma membrane"/>
    <property type="evidence" value="ECO:0007669"/>
    <property type="project" value="UniProtKB-SubCell"/>
</dbReference>
<dbReference type="InterPro" id="IPR001841">
    <property type="entry name" value="Znf_RING"/>
</dbReference>
<dbReference type="Pfam" id="PF26103">
    <property type="entry name" value="TPR_Epg5"/>
    <property type="match status" value="1"/>
</dbReference>
<evidence type="ECO:0000256" key="12">
    <source>
        <dbReference type="PROSITE-ProRule" id="PRU00175"/>
    </source>
</evidence>
<evidence type="ECO:0000256" key="1">
    <source>
        <dbReference type="ARBA" id="ARBA00004236"/>
    </source>
</evidence>
<dbReference type="SMART" id="SM00184">
    <property type="entry name" value="RING"/>
    <property type="match status" value="1"/>
</dbReference>
<evidence type="ECO:0000313" key="16">
    <source>
        <dbReference type="Proteomes" id="UP000887561"/>
    </source>
</evidence>